<gene>
    <name evidence="1" type="ORF">ACK4CT_36145</name>
</gene>
<reference evidence="1 2" key="1">
    <citation type="submission" date="2024-12" db="EMBL/GenBank/DDBJ databases">
        <title>The coexistence of Mycolicibacterium septicum and Mycolicibacterium nivoides in clinical samples.</title>
        <authorList>
            <person name="Wang C."/>
            <person name="Feng Y."/>
            <person name="Zong Z."/>
        </authorList>
    </citation>
    <scope>NUCLEOTIDE SEQUENCE [LARGE SCALE GENOMIC DNA]</scope>
    <source>
        <strain evidence="1 2">120309</strain>
    </source>
</reference>
<accession>A0ABW9LKQ1</accession>
<organism evidence="1 2">
    <name type="scientific">Mycolicibacterium nivoides</name>
    <dbReference type="NCBI Taxonomy" id="2487344"/>
    <lineage>
        <taxon>Bacteria</taxon>
        <taxon>Bacillati</taxon>
        <taxon>Actinomycetota</taxon>
        <taxon>Actinomycetes</taxon>
        <taxon>Mycobacteriales</taxon>
        <taxon>Mycobacteriaceae</taxon>
        <taxon>Mycolicibacterium</taxon>
    </lineage>
</organism>
<dbReference type="RefSeq" id="WP_409545974.1">
    <property type="nucleotide sequence ID" value="NZ_JBKBDD010000029.1"/>
</dbReference>
<dbReference type="EMBL" id="JBKBDD010000029">
    <property type="protein sequence ID" value="MFN6548583.1"/>
    <property type="molecule type" value="Genomic_DNA"/>
</dbReference>
<dbReference type="GO" id="GO:0003677">
    <property type="term" value="F:DNA binding"/>
    <property type="evidence" value="ECO:0007669"/>
    <property type="project" value="UniProtKB-KW"/>
</dbReference>
<proteinExistence type="predicted"/>
<name>A0ABW9LKQ1_9MYCO</name>
<dbReference type="Proteomes" id="UP001635816">
    <property type="component" value="Unassembled WGS sequence"/>
</dbReference>
<sequence>MLIADGLLPAARTSRGDPLLPTVPTWQQCRDLIEQQRDRCLQRAADLVERIGIEVQAVGNDIAEARQNPLLPLGVDLTAANSHRSSETTLAAALSQLNSVRMQIIDYDRALKEMIDRERF</sequence>
<keyword evidence="2" id="KW-1185">Reference proteome</keyword>
<evidence type="ECO:0000313" key="2">
    <source>
        <dbReference type="Proteomes" id="UP001635816"/>
    </source>
</evidence>
<comment type="caution">
    <text evidence="1">The sequence shown here is derived from an EMBL/GenBank/DDBJ whole genome shotgun (WGS) entry which is preliminary data.</text>
</comment>
<protein>
    <submittedName>
        <fullName evidence="1">DNA-binding protein</fullName>
    </submittedName>
</protein>
<keyword evidence="1" id="KW-0238">DNA-binding</keyword>
<evidence type="ECO:0000313" key="1">
    <source>
        <dbReference type="EMBL" id="MFN6548583.1"/>
    </source>
</evidence>